<protein>
    <submittedName>
        <fullName evidence="6">ARM repeat-containing protein</fullName>
    </submittedName>
</protein>
<evidence type="ECO:0000313" key="7">
    <source>
        <dbReference type="Proteomes" id="UP000076722"/>
    </source>
</evidence>
<feature type="region of interest" description="Disordered" evidence="3">
    <location>
        <begin position="52"/>
        <end position="114"/>
    </location>
</feature>
<dbReference type="PANTHER" id="PTHR12537:SF48">
    <property type="entry name" value="MEIOTIC COILED-COIL PROTEIN 2"/>
    <property type="match status" value="1"/>
</dbReference>
<feature type="compositionally biased region" description="Basic and acidic residues" evidence="3">
    <location>
        <begin position="79"/>
        <end position="96"/>
    </location>
</feature>
<dbReference type="InterPro" id="IPR016024">
    <property type="entry name" value="ARM-type_fold"/>
</dbReference>
<evidence type="ECO:0000313" key="6">
    <source>
        <dbReference type="EMBL" id="KZS93180.1"/>
    </source>
</evidence>
<dbReference type="STRING" id="1314777.A0A164UFA7"/>
<name>A0A164UFA7_9AGAM</name>
<gene>
    <name evidence="6" type="ORF">SISNIDRAFT_550168</name>
</gene>
<dbReference type="PROSITE" id="PS50303">
    <property type="entry name" value="PUM_HD"/>
    <property type="match status" value="1"/>
</dbReference>
<dbReference type="Proteomes" id="UP000076722">
    <property type="component" value="Unassembled WGS sequence"/>
</dbReference>
<evidence type="ECO:0000256" key="4">
    <source>
        <dbReference type="SAM" id="SignalP"/>
    </source>
</evidence>
<feature type="compositionally biased region" description="Polar residues" evidence="3">
    <location>
        <begin position="152"/>
        <end position="165"/>
    </location>
</feature>
<dbReference type="EMBL" id="KV419408">
    <property type="protein sequence ID" value="KZS93180.1"/>
    <property type="molecule type" value="Genomic_DNA"/>
</dbReference>
<feature type="signal peptide" evidence="4">
    <location>
        <begin position="1"/>
        <end position="21"/>
    </location>
</feature>
<dbReference type="GO" id="GO:0005737">
    <property type="term" value="C:cytoplasm"/>
    <property type="evidence" value="ECO:0007669"/>
    <property type="project" value="TreeGrafter"/>
</dbReference>
<accession>A0A164UFA7</accession>
<dbReference type="SUPFAM" id="SSF48371">
    <property type="entry name" value="ARM repeat"/>
    <property type="match status" value="1"/>
</dbReference>
<dbReference type="InterPro" id="IPR033133">
    <property type="entry name" value="PUM-HD"/>
</dbReference>
<dbReference type="GO" id="GO:0003730">
    <property type="term" value="F:mRNA 3'-UTR binding"/>
    <property type="evidence" value="ECO:0007669"/>
    <property type="project" value="TreeGrafter"/>
</dbReference>
<dbReference type="PANTHER" id="PTHR12537">
    <property type="entry name" value="RNA BINDING PROTEIN PUMILIO-RELATED"/>
    <property type="match status" value="1"/>
</dbReference>
<feature type="region of interest" description="Disordered" evidence="3">
    <location>
        <begin position="152"/>
        <end position="244"/>
    </location>
</feature>
<dbReference type="SMART" id="SM00025">
    <property type="entry name" value="Pumilio"/>
    <property type="match status" value="6"/>
</dbReference>
<feature type="domain" description="PUM-HD" evidence="5">
    <location>
        <begin position="352"/>
        <end position="715"/>
    </location>
</feature>
<dbReference type="PROSITE" id="PS50302">
    <property type="entry name" value="PUM"/>
    <property type="match status" value="1"/>
</dbReference>
<dbReference type="InterPro" id="IPR001313">
    <property type="entry name" value="Pumilio_RNA-bd_rpt"/>
</dbReference>
<evidence type="ECO:0000259" key="5">
    <source>
        <dbReference type="PROSITE" id="PS50303"/>
    </source>
</evidence>
<reference evidence="6 7" key="1">
    <citation type="journal article" date="2016" name="Mol. Biol. Evol.">
        <title>Comparative Genomics of Early-Diverging Mushroom-Forming Fungi Provides Insights into the Origins of Lignocellulose Decay Capabilities.</title>
        <authorList>
            <person name="Nagy L.G."/>
            <person name="Riley R."/>
            <person name="Tritt A."/>
            <person name="Adam C."/>
            <person name="Daum C."/>
            <person name="Floudas D."/>
            <person name="Sun H."/>
            <person name="Yadav J.S."/>
            <person name="Pangilinan J."/>
            <person name="Larsson K.H."/>
            <person name="Matsuura K."/>
            <person name="Barry K."/>
            <person name="Labutti K."/>
            <person name="Kuo R."/>
            <person name="Ohm R.A."/>
            <person name="Bhattacharya S.S."/>
            <person name="Shirouzu T."/>
            <person name="Yoshinaga Y."/>
            <person name="Martin F.M."/>
            <person name="Grigoriev I.V."/>
            <person name="Hibbett D.S."/>
        </authorList>
    </citation>
    <scope>NUCLEOTIDE SEQUENCE [LARGE SCALE GENOMIC DNA]</scope>
    <source>
        <strain evidence="6 7">HHB9708</strain>
    </source>
</reference>
<dbReference type="Gene3D" id="1.25.10.10">
    <property type="entry name" value="Leucine-rich Repeat Variant"/>
    <property type="match status" value="1"/>
</dbReference>
<feature type="compositionally biased region" description="Polar residues" evidence="3">
    <location>
        <begin position="63"/>
        <end position="78"/>
    </location>
</feature>
<dbReference type="AlphaFoldDB" id="A0A164UFA7"/>
<dbReference type="Pfam" id="PF00806">
    <property type="entry name" value="PUF"/>
    <property type="match status" value="3"/>
</dbReference>
<keyword evidence="7" id="KW-1185">Reference proteome</keyword>
<evidence type="ECO:0000256" key="1">
    <source>
        <dbReference type="ARBA" id="ARBA00022737"/>
    </source>
</evidence>
<evidence type="ECO:0000256" key="3">
    <source>
        <dbReference type="SAM" id="MobiDB-lite"/>
    </source>
</evidence>
<sequence length="719" mass="80282">MSNVLAVVIVVLFALPFIVTATTVIDFSMLEDLILAYYSMYIPLFAPQPPKQRPASIWGPQGREQSTDIWSKPSTPASTREEKIDKEKRQEQRPARPWEVIDDTDDNDVFGPIIKLPETRTKNFSPFVERGDGDPDSVDDTFPVNQVLRTLQLNSPSPSFNRTQLSTSTSSSSSPVTTLNTPPDLSPMNRQRDLSPLPEPRALGPPTLMNGPHAEQYLDGPRELGLSDSRSSSSSRPPMFNDAKPDFPLRDISLPWMPIQPLQPVLPDRNERYLEPIYAPTHARPASENQANTIPTFDPNNNNRGWQGPPRMPSNDWLQYPGGANFGDIMKASRPPISRLRSGEDRHHTPQSWSLAGQGMNAHTPAEPLNFLHLLSPNSDPPYPLLVQRIINFSDQQASIFLQQKLKASSSDPGERAKIVDAICGKGFEMMCNRFGNWAVQRCLESSLSIHEKYQIVSCVRGRVIELATNCYGTHCLQKLLDCEEDIRLLVVSELLVGDPCRTLLNKHASHVWSKIMELRWTPPAPPFFEYINRSLSGKWPSLACHETGSLVVQHAFENLEASAKEDIVCELLRNETVFGEIVQNQWGSFCISHLLELGSPRHRAAALELLLSGLLDYATSEHGVKAVLKAIKEGDAEVLEKVVARLCQPARGGRRAIIIDLALSSTGSQLFSNILPNLSKEQRSQLYDAIRPFIVTLRGSKTGSKTIWLFDRMRSLNA</sequence>
<proteinExistence type="predicted"/>
<dbReference type="GO" id="GO:0010608">
    <property type="term" value="P:post-transcriptional regulation of gene expression"/>
    <property type="evidence" value="ECO:0007669"/>
    <property type="project" value="TreeGrafter"/>
</dbReference>
<organism evidence="6 7">
    <name type="scientific">Sistotremastrum niveocremeum HHB9708</name>
    <dbReference type="NCBI Taxonomy" id="1314777"/>
    <lineage>
        <taxon>Eukaryota</taxon>
        <taxon>Fungi</taxon>
        <taxon>Dikarya</taxon>
        <taxon>Basidiomycota</taxon>
        <taxon>Agaricomycotina</taxon>
        <taxon>Agaricomycetes</taxon>
        <taxon>Sistotremastrales</taxon>
        <taxon>Sistotremastraceae</taxon>
        <taxon>Sertulicium</taxon>
        <taxon>Sertulicium niveocremeum</taxon>
    </lineage>
</organism>
<feature type="compositionally biased region" description="Low complexity" evidence="3">
    <location>
        <begin position="227"/>
        <end position="236"/>
    </location>
</feature>
<keyword evidence="4" id="KW-0732">Signal</keyword>
<feature type="chain" id="PRO_5007853665" evidence="4">
    <location>
        <begin position="22"/>
        <end position="719"/>
    </location>
</feature>
<dbReference type="InterPro" id="IPR011989">
    <property type="entry name" value="ARM-like"/>
</dbReference>
<feature type="repeat" description="Pumilio" evidence="2">
    <location>
        <begin position="455"/>
        <end position="498"/>
    </location>
</feature>
<dbReference type="OrthoDB" id="668540at2759"/>
<keyword evidence="1" id="KW-0677">Repeat</keyword>
<evidence type="ECO:0000256" key="2">
    <source>
        <dbReference type="PROSITE-ProRule" id="PRU00317"/>
    </source>
</evidence>